<keyword evidence="1" id="KW-0732">Signal</keyword>
<dbReference type="RefSeq" id="WP_148377202.1">
    <property type="nucleotide sequence ID" value="NZ_VSIY01000004.1"/>
</dbReference>
<comment type="caution">
    <text evidence="2">The sequence shown here is derived from an EMBL/GenBank/DDBJ whole genome shotgun (WGS) entry which is preliminary data.</text>
</comment>
<feature type="signal peptide" evidence="1">
    <location>
        <begin position="1"/>
        <end position="22"/>
    </location>
</feature>
<organism evidence="2 3">
    <name type="scientific">Maritimibacter fusiformis</name>
    <dbReference type="NCBI Taxonomy" id="2603819"/>
    <lineage>
        <taxon>Bacteria</taxon>
        <taxon>Pseudomonadati</taxon>
        <taxon>Pseudomonadota</taxon>
        <taxon>Alphaproteobacteria</taxon>
        <taxon>Rhodobacterales</taxon>
        <taxon>Roseobacteraceae</taxon>
        <taxon>Maritimibacter</taxon>
    </lineage>
</organism>
<dbReference type="Pfam" id="PF14559">
    <property type="entry name" value="TPR_19"/>
    <property type="match status" value="1"/>
</dbReference>
<evidence type="ECO:0000256" key="1">
    <source>
        <dbReference type="SAM" id="SignalP"/>
    </source>
</evidence>
<sequence>MQLTGKAITVALAIACATPALSEPLNLTRDEMLATAHNALEAGAARQALAFVDAVLKVDPEDIAALVLKSRALRDLGRFDEAQVAAQTAWALSDDDGARYASAMALAQALSSDGSRTMAQVWLRRAHEVARSDAERALAVRGHQYVKARNPWSYTFSFGASPNSNLNNGSSADVLWIGNLPFTPVVYSGYTAQVSAGVSYRFSGANGTETHLGAQLFARINWFDADSLAVLEGNSNPNDSQHDYDYVQALATLRHVRPIGATTLELSANAGRTWYGWEYFADVVNLGAEWRMPFGEGDQIALFAKGRGQFFADPGDAPVYSGEAGARLRHDFSWGDRIEVTLAATGAMSDDAQREYLGGRGRVDYDLGQPLLGADLSFGLGAAYRDYPVSAFDPAGRQDWLLTASVEAALPDAAYMGFMPLISAEFERNLSNVPAFQSQALRFGLGIKSQF</sequence>
<dbReference type="InterPro" id="IPR011990">
    <property type="entry name" value="TPR-like_helical_dom_sf"/>
</dbReference>
<keyword evidence="3" id="KW-1185">Reference proteome</keyword>
<dbReference type="Gene3D" id="1.25.40.10">
    <property type="entry name" value="Tetratricopeptide repeat domain"/>
    <property type="match status" value="1"/>
</dbReference>
<gene>
    <name evidence="2" type="ORF">FVF75_06915</name>
</gene>
<dbReference type="AlphaFoldDB" id="A0A5D0RMT9"/>
<protein>
    <submittedName>
        <fullName evidence="2">Tetratricopeptide repeat protein</fullName>
    </submittedName>
</protein>
<feature type="chain" id="PRO_5023137395" evidence="1">
    <location>
        <begin position="23"/>
        <end position="451"/>
    </location>
</feature>
<evidence type="ECO:0000313" key="2">
    <source>
        <dbReference type="EMBL" id="TYB82439.1"/>
    </source>
</evidence>
<dbReference type="SUPFAM" id="SSF48452">
    <property type="entry name" value="TPR-like"/>
    <property type="match status" value="1"/>
</dbReference>
<reference evidence="2 3" key="1">
    <citation type="submission" date="2019-08" db="EMBL/GenBank/DDBJ databases">
        <title>Identification of a novel species of the genus Boseongicola.</title>
        <authorList>
            <person name="Zhang X.-Q."/>
        </authorList>
    </citation>
    <scope>NUCLEOTIDE SEQUENCE [LARGE SCALE GENOMIC DNA]</scope>
    <source>
        <strain evidence="2 3">HY14</strain>
    </source>
</reference>
<name>A0A5D0RMT9_9RHOB</name>
<dbReference type="EMBL" id="VSIY01000004">
    <property type="protein sequence ID" value="TYB82439.1"/>
    <property type="molecule type" value="Genomic_DNA"/>
</dbReference>
<accession>A0A5D0RMT9</accession>
<dbReference type="Proteomes" id="UP000322080">
    <property type="component" value="Unassembled WGS sequence"/>
</dbReference>
<evidence type="ECO:0000313" key="3">
    <source>
        <dbReference type="Proteomes" id="UP000322080"/>
    </source>
</evidence>
<proteinExistence type="predicted"/>